<evidence type="ECO:0000256" key="1">
    <source>
        <dbReference type="ARBA" id="ARBA00009172"/>
    </source>
</evidence>
<feature type="transmembrane region" description="Helical" evidence="2">
    <location>
        <begin position="199"/>
        <end position="219"/>
    </location>
</feature>
<evidence type="ECO:0000313" key="4">
    <source>
        <dbReference type="EMBL" id="KAF8764942.1"/>
    </source>
</evidence>
<keyword evidence="2" id="KW-0812">Transmembrane</keyword>
<evidence type="ECO:0000313" key="5">
    <source>
        <dbReference type="Proteomes" id="UP000807504"/>
    </source>
</evidence>
<sequence>MYDMWIYSSIIIWLFLDRIDTVKNNVKLSWDHVFATIKYIKKKDQILLIPFTIATSLCRGFHITDFTKSYIACTWSIPHIGPVHLIYGISSALSAIFSGAIIKCVGKEISSDTNPYNRHRQLRLSLFSGAQAHSSHTLLCTSYYQRLIISALSHNQKSYIACAWSISHIGLFTLIYGISSALSAIFSGAIIKCVGRRSVLIPIHIIVIANFVFLFFWSPSAQQPYIFYVQVTINGLITSALVTQSKAFYGILFEGDEETAFSSCNLYTSIGWAVPFIYNDLFCTSVKIIIVLAFSCAGFLGYLLAEKSYNSRKKEISESI</sequence>
<keyword evidence="2" id="KW-0472">Membrane</keyword>
<dbReference type="InterPro" id="IPR036259">
    <property type="entry name" value="MFS_trans_sf"/>
</dbReference>
<keyword evidence="5" id="KW-1185">Reference proteome</keyword>
<feature type="signal peptide" evidence="3">
    <location>
        <begin position="1"/>
        <end position="21"/>
    </location>
</feature>
<protein>
    <submittedName>
        <fullName evidence="4">UNC93-like protein like</fullName>
    </submittedName>
</protein>
<proteinExistence type="inferred from homology"/>
<feature type="chain" id="PRO_5035928863" evidence="3">
    <location>
        <begin position="22"/>
        <end position="320"/>
    </location>
</feature>
<reference evidence="4" key="1">
    <citation type="journal article" date="2020" name="bioRxiv">
        <title>Chromosome-level reference genome of the European wasp spider Argiope bruennichi: a resource for studies on range expansion and evolutionary adaptation.</title>
        <authorList>
            <person name="Sheffer M.M."/>
            <person name="Hoppe A."/>
            <person name="Krehenwinkel H."/>
            <person name="Uhl G."/>
            <person name="Kuss A.W."/>
            <person name="Jensen L."/>
            <person name="Jensen C."/>
            <person name="Gillespie R.G."/>
            <person name="Hoff K.J."/>
            <person name="Prost S."/>
        </authorList>
    </citation>
    <scope>NUCLEOTIDE SEQUENCE</scope>
</reference>
<comment type="similarity">
    <text evidence="1">Belongs to the unc-93 family.</text>
</comment>
<keyword evidence="2" id="KW-1133">Transmembrane helix</keyword>
<name>A0A8T0E2N0_ARGBR</name>
<feature type="transmembrane region" description="Helical" evidence="2">
    <location>
        <begin position="225"/>
        <end position="248"/>
    </location>
</feature>
<comment type="caution">
    <text evidence="4">The sequence shown here is derived from an EMBL/GenBank/DDBJ whole genome shotgun (WGS) entry which is preliminary data.</text>
</comment>
<dbReference type="Gene3D" id="1.20.1250.20">
    <property type="entry name" value="MFS general substrate transporter like domains"/>
    <property type="match status" value="1"/>
</dbReference>
<feature type="transmembrane region" description="Helical" evidence="2">
    <location>
        <begin position="164"/>
        <end position="187"/>
    </location>
</feature>
<dbReference type="Proteomes" id="UP000807504">
    <property type="component" value="Unassembled WGS sequence"/>
</dbReference>
<reference evidence="4" key="2">
    <citation type="submission" date="2020-06" db="EMBL/GenBank/DDBJ databases">
        <authorList>
            <person name="Sheffer M."/>
        </authorList>
    </citation>
    <scope>NUCLEOTIDE SEQUENCE</scope>
</reference>
<accession>A0A8T0E2N0</accession>
<dbReference type="EMBL" id="JABXBU010002231">
    <property type="protein sequence ID" value="KAF8764942.1"/>
    <property type="molecule type" value="Genomic_DNA"/>
</dbReference>
<dbReference type="PANTHER" id="PTHR19444:SF13">
    <property type="entry name" value="PROTEIN UNC-93 HOMOLOG A"/>
    <property type="match status" value="1"/>
</dbReference>
<feature type="transmembrane region" description="Helical" evidence="2">
    <location>
        <begin position="284"/>
        <end position="305"/>
    </location>
</feature>
<dbReference type="InterPro" id="IPR051951">
    <property type="entry name" value="UNC-93_regulatory"/>
</dbReference>
<dbReference type="AlphaFoldDB" id="A0A8T0E2N0"/>
<feature type="transmembrane region" description="Helical" evidence="2">
    <location>
        <begin position="46"/>
        <end position="64"/>
    </location>
</feature>
<gene>
    <name evidence="4" type="ORF">HNY73_022966</name>
</gene>
<dbReference type="SUPFAM" id="SSF103473">
    <property type="entry name" value="MFS general substrate transporter"/>
    <property type="match status" value="1"/>
</dbReference>
<evidence type="ECO:0000256" key="3">
    <source>
        <dbReference type="SAM" id="SignalP"/>
    </source>
</evidence>
<organism evidence="4 5">
    <name type="scientific">Argiope bruennichi</name>
    <name type="common">Wasp spider</name>
    <name type="synonym">Aranea bruennichi</name>
    <dbReference type="NCBI Taxonomy" id="94029"/>
    <lineage>
        <taxon>Eukaryota</taxon>
        <taxon>Metazoa</taxon>
        <taxon>Ecdysozoa</taxon>
        <taxon>Arthropoda</taxon>
        <taxon>Chelicerata</taxon>
        <taxon>Arachnida</taxon>
        <taxon>Araneae</taxon>
        <taxon>Araneomorphae</taxon>
        <taxon>Entelegynae</taxon>
        <taxon>Araneoidea</taxon>
        <taxon>Araneidae</taxon>
        <taxon>Argiope</taxon>
    </lineage>
</organism>
<dbReference type="PANTHER" id="PTHR19444">
    <property type="entry name" value="UNC-93 RELATED"/>
    <property type="match status" value="1"/>
</dbReference>
<evidence type="ECO:0000256" key="2">
    <source>
        <dbReference type="SAM" id="Phobius"/>
    </source>
</evidence>
<keyword evidence="3" id="KW-0732">Signal</keyword>
<feature type="transmembrane region" description="Helical" evidence="2">
    <location>
        <begin position="84"/>
        <end position="105"/>
    </location>
</feature>